<dbReference type="Proteomes" id="UP000604117">
    <property type="component" value="Unassembled WGS sequence"/>
</dbReference>
<comment type="caution">
    <text evidence="1">The sequence shown here is derived from an EMBL/GenBank/DDBJ whole genome shotgun (WGS) entry which is preliminary data.</text>
</comment>
<name>A0ABQ4D0Z4_9ACTN</name>
<keyword evidence="2" id="KW-1185">Reference proteome</keyword>
<organism evidence="1 2">
    <name type="scientific">Asanoa siamensis</name>
    <dbReference type="NCBI Taxonomy" id="926357"/>
    <lineage>
        <taxon>Bacteria</taxon>
        <taxon>Bacillati</taxon>
        <taxon>Actinomycetota</taxon>
        <taxon>Actinomycetes</taxon>
        <taxon>Micromonosporales</taxon>
        <taxon>Micromonosporaceae</taxon>
        <taxon>Asanoa</taxon>
    </lineage>
</organism>
<protein>
    <submittedName>
        <fullName evidence="1">Uncharacterized protein</fullName>
    </submittedName>
</protein>
<accession>A0ABQ4D0Z4</accession>
<reference evidence="1 2" key="1">
    <citation type="submission" date="2021-01" db="EMBL/GenBank/DDBJ databases">
        <title>Whole genome shotgun sequence of Asanoa siamensis NBRC 107932.</title>
        <authorList>
            <person name="Komaki H."/>
            <person name="Tamura T."/>
        </authorList>
    </citation>
    <scope>NUCLEOTIDE SEQUENCE [LARGE SCALE GENOMIC DNA]</scope>
    <source>
        <strain evidence="1 2">NBRC 107932</strain>
    </source>
</reference>
<sequence>MSYDLTFLPKTDDQSWEEAMAAAEEAEDGDAPSAQVWAELLAAARQELGEVEVFESEDSYELDHEPSGIQLSYYAGEAAISVPYWHRAERARAVVDSIYRLGAAVERLTGLRGFDPQLELPLTEAAARHDLAVETFDRVAASFAERGIESPSHH</sequence>
<gene>
    <name evidence="1" type="ORF">Asi02nite_67270</name>
</gene>
<proteinExistence type="predicted"/>
<evidence type="ECO:0000313" key="1">
    <source>
        <dbReference type="EMBL" id="GIF77209.1"/>
    </source>
</evidence>
<evidence type="ECO:0000313" key="2">
    <source>
        <dbReference type="Proteomes" id="UP000604117"/>
    </source>
</evidence>
<dbReference type="EMBL" id="BONE01000082">
    <property type="protein sequence ID" value="GIF77209.1"/>
    <property type="molecule type" value="Genomic_DNA"/>
</dbReference>
<dbReference type="RefSeq" id="WP_203718063.1">
    <property type="nucleotide sequence ID" value="NZ_BONE01000082.1"/>
</dbReference>